<feature type="binding site" evidence="2">
    <location>
        <position position="91"/>
    </location>
    <ligand>
        <name>substrate</name>
    </ligand>
</feature>
<dbReference type="GO" id="GO:0019509">
    <property type="term" value="P:L-methionine salvage from methylthioadenosine"/>
    <property type="evidence" value="ECO:0007669"/>
    <property type="project" value="UniProtKB-UniRule"/>
</dbReference>
<dbReference type="InterPro" id="IPR027363">
    <property type="entry name" value="M1Pi_N"/>
</dbReference>
<feature type="active site" description="Proton donor" evidence="2">
    <location>
        <position position="237"/>
    </location>
</feature>
<dbReference type="Pfam" id="PF01008">
    <property type="entry name" value="IF-2B"/>
    <property type="match status" value="1"/>
</dbReference>
<dbReference type="FunFam" id="3.40.50.10470:FF:000006">
    <property type="entry name" value="Methylthioribose-1-phosphate isomerase"/>
    <property type="match status" value="1"/>
</dbReference>
<dbReference type="SUPFAM" id="SSF100950">
    <property type="entry name" value="NagB/RpiA/CoA transferase-like"/>
    <property type="match status" value="1"/>
</dbReference>
<comment type="similarity">
    <text evidence="2">Belongs to the EIF-2B alpha/beta/delta subunits family. MtnA subfamily.</text>
</comment>
<feature type="site" description="Transition state stabilizer" evidence="2">
    <location>
        <position position="157"/>
    </location>
</feature>
<keyword evidence="2" id="KW-0028">Amino-acid biosynthesis</keyword>
<comment type="function">
    <text evidence="2">Catalyzes the interconversion of methylthioribose-1-phosphate (MTR-1-P) into methylthioribulose-1-phosphate (MTRu-1-P).</text>
</comment>
<dbReference type="PANTHER" id="PTHR43475:SF1">
    <property type="entry name" value="METHYLTHIORIBOSE-1-PHOSPHATE ISOMERASE"/>
    <property type="match status" value="1"/>
</dbReference>
<feature type="binding site" evidence="2">
    <location>
        <begin position="48"/>
        <end position="50"/>
    </location>
    <ligand>
        <name>substrate</name>
    </ligand>
</feature>
<keyword evidence="1 2" id="KW-0413">Isomerase</keyword>
<feature type="binding site" evidence="2">
    <location>
        <begin position="246"/>
        <end position="247"/>
    </location>
    <ligand>
        <name>substrate</name>
    </ligand>
</feature>
<protein>
    <recommendedName>
        <fullName evidence="2">Putative methylthioribose-1-phosphate isomerase</fullName>
        <shortName evidence="2">M1Pi</shortName>
        <shortName evidence="2">MTR-1-P isomerase</shortName>
        <ecNumber evidence="2">5.3.1.23</ecNumber>
    </recommendedName>
    <alternativeName>
        <fullName evidence="2">MTNA-like protein</fullName>
        <shortName evidence="2">aMTNA</shortName>
    </alternativeName>
    <alternativeName>
        <fullName evidence="2">S-methyl-5-thioribose-1-phosphate isomerase</fullName>
    </alternativeName>
</protein>
<proteinExistence type="inferred from homology"/>
<dbReference type="Proteomes" id="UP000317158">
    <property type="component" value="Unassembled WGS sequence"/>
</dbReference>
<dbReference type="EC" id="5.3.1.23" evidence="2"/>
<keyword evidence="2" id="KW-0486">Methionine biosynthesis</keyword>
<organism evidence="3 4">
    <name type="scientific">Methanoliparum thermophilum</name>
    <dbReference type="NCBI Taxonomy" id="2491083"/>
    <lineage>
        <taxon>Archaea</taxon>
        <taxon>Methanobacteriati</taxon>
        <taxon>Methanobacteriota</taxon>
        <taxon>Candidatus Methanoliparia</taxon>
        <taxon>Candidatus Methanoliparales</taxon>
        <taxon>Candidatus Methanoliparaceae</taxon>
        <taxon>Candidatus Methanoliparum</taxon>
    </lineage>
</organism>
<dbReference type="EMBL" id="RXIF01000010">
    <property type="protein sequence ID" value="RZN64101.1"/>
    <property type="molecule type" value="Genomic_DNA"/>
</dbReference>
<comment type="catalytic activity">
    <reaction evidence="2">
        <text>5-(methylsulfanyl)-alpha-D-ribose 1-phosphate = 5-(methylsulfanyl)-D-ribulose 1-phosphate</text>
        <dbReference type="Rhea" id="RHEA:19989"/>
        <dbReference type="ChEBI" id="CHEBI:58533"/>
        <dbReference type="ChEBI" id="CHEBI:58548"/>
        <dbReference type="EC" id="5.3.1.23"/>
    </reaction>
</comment>
<evidence type="ECO:0000256" key="1">
    <source>
        <dbReference type="ARBA" id="ARBA00023235"/>
    </source>
</evidence>
<feature type="binding site" evidence="2">
    <location>
        <position position="196"/>
    </location>
    <ligand>
        <name>substrate</name>
    </ligand>
</feature>
<dbReference type="Gene3D" id="3.40.50.10470">
    <property type="entry name" value="Translation initiation factor eif-2b, domain 2"/>
    <property type="match status" value="1"/>
</dbReference>
<name>A0A520KR95_METT2</name>
<dbReference type="NCBIfam" id="NF004326">
    <property type="entry name" value="PRK05720.1"/>
    <property type="match status" value="1"/>
</dbReference>
<dbReference type="GO" id="GO:0046523">
    <property type="term" value="F:S-methyl-5-thioribose-1-phosphate isomerase activity"/>
    <property type="evidence" value="ECO:0007669"/>
    <property type="project" value="UniProtKB-UniRule"/>
</dbReference>
<dbReference type="NCBIfam" id="TIGR00512">
    <property type="entry name" value="salvage_mtnA"/>
    <property type="match status" value="1"/>
</dbReference>
<dbReference type="InterPro" id="IPR037171">
    <property type="entry name" value="NagB/RpiA_transferase-like"/>
</dbReference>
<dbReference type="InterPro" id="IPR000649">
    <property type="entry name" value="IF-2B-related"/>
</dbReference>
<sequence>MNNRTIWWNYSVNCIEMIDQTKLPLKLDIIKCLTIDSLIDAIKSLSIRGAPALGAAGGYGVALSSFSYDGANVEELKNILISDSLKIKNSRPTAINLSWGVDRVLNKILREKKIEEIRKDALNEAERIADEDIVINKMIGRNGAALLEDGDTVLTHCNAGRLACVGWGTALGIVRSAVEMGKDIKVVACETRPLNQGGRLTTWELMNDGIDVRLITDSTAGMVMRKKMVDKVIVGADRITKDGVFNKIGTYTHAVLAKENGIPFYVAVPLSTFDRSKREEEVIIEERDADELRMINGSYIAPKDVKVFNPAFDFTPIKYVKALITEKGVFNTCKLVDIIKND</sequence>
<dbReference type="PANTHER" id="PTHR43475">
    <property type="entry name" value="METHYLTHIORIBOSE-1-PHOSPHATE ISOMERASE"/>
    <property type="match status" value="1"/>
</dbReference>
<evidence type="ECO:0000256" key="2">
    <source>
        <dbReference type="HAMAP-Rule" id="MF_01678"/>
    </source>
</evidence>
<gene>
    <name evidence="3" type="ORF">EF806_05650</name>
</gene>
<evidence type="ECO:0000313" key="3">
    <source>
        <dbReference type="EMBL" id="RZN64101.1"/>
    </source>
</evidence>
<dbReference type="FunFam" id="1.20.120.420:FF:000003">
    <property type="entry name" value="Methylthioribose-1-phosphate isomerase"/>
    <property type="match status" value="1"/>
</dbReference>
<evidence type="ECO:0000313" key="4">
    <source>
        <dbReference type="Proteomes" id="UP000317158"/>
    </source>
</evidence>
<dbReference type="NCBIfam" id="NF004700">
    <property type="entry name" value="PRK06036.1"/>
    <property type="match status" value="1"/>
</dbReference>
<dbReference type="InterPro" id="IPR011559">
    <property type="entry name" value="Initiation_fac_2B_a/b/d"/>
</dbReference>
<accession>A0A520KR95</accession>
<dbReference type="Gene3D" id="1.20.120.420">
    <property type="entry name" value="translation initiation factor eif-2b, domain 1"/>
    <property type="match status" value="1"/>
</dbReference>
<reference evidence="3 4" key="1">
    <citation type="journal article" date="2019" name="Nat. Microbiol.">
        <title>Wide diversity of methane and short-chain alkane metabolisms in uncultured archaea.</title>
        <authorList>
            <person name="Borrel G."/>
            <person name="Adam P.S."/>
            <person name="McKay L.J."/>
            <person name="Chen L.X."/>
            <person name="Sierra-Garcia I.N."/>
            <person name="Sieber C.M."/>
            <person name="Letourneur Q."/>
            <person name="Ghozlane A."/>
            <person name="Andersen G.L."/>
            <person name="Li W.J."/>
            <person name="Hallam S.J."/>
            <person name="Muyzer G."/>
            <person name="de Oliveira V.M."/>
            <person name="Inskeep W.P."/>
            <person name="Banfield J.F."/>
            <person name="Gribaldo S."/>
        </authorList>
    </citation>
    <scope>NUCLEOTIDE SEQUENCE [LARGE SCALE GENOMIC DNA]</scope>
    <source>
        <strain evidence="3">NM1a</strain>
    </source>
</reference>
<dbReference type="InterPro" id="IPR005251">
    <property type="entry name" value="IF-M1Pi"/>
</dbReference>
<comment type="caution">
    <text evidence="3">The sequence shown here is derived from an EMBL/GenBank/DDBJ whole genome shotgun (WGS) entry which is preliminary data.</text>
</comment>
<dbReference type="InterPro" id="IPR042529">
    <property type="entry name" value="IF_2B-like_C"/>
</dbReference>
<dbReference type="NCBIfam" id="TIGR00524">
    <property type="entry name" value="eIF-2B_rel"/>
    <property type="match status" value="1"/>
</dbReference>
<dbReference type="HAMAP" id="MF_01678">
    <property type="entry name" value="Salvage_MtnA"/>
    <property type="match status" value="1"/>
</dbReference>
<dbReference type="AlphaFoldDB" id="A0A520KR95"/>